<dbReference type="PRINTS" id="PR00035">
    <property type="entry name" value="HTHGNTR"/>
</dbReference>
<dbReference type="EMBL" id="CP009888">
    <property type="protein sequence ID" value="AIY64076.1"/>
    <property type="molecule type" value="Genomic_DNA"/>
</dbReference>
<dbReference type="PROSITE" id="PS50949">
    <property type="entry name" value="HTH_GNTR"/>
    <property type="match status" value="1"/>
</dbReference>
<dbReference type="InterPro" id="IPR051446">
    <property type="entry name" value="HTH_trans_reg/aminotransferase"/>
</dbReference>
<dbReference type="GO" id="GO:0003677">
    <property type="term" value="F:DNA binding"/>
    <property type="evidence" value="ECO:0007669"/>
    <property type="project" value="UniProtKB-KW"/>
</dbReference>
<dbReference type="SUPFAM" id="SSF53383">
    <property type="entry name" value="PLP-dependent transferases"/>
    <property type="match status" value="1"/>
</dbReference>
<dbReference type="PANTHER" id="PTHR46577">
    <property type="entry name" value="HTH-TYPE TRANSCRIPTIONAL REGULATORY PROTEIN GABR"/>
    <property type="match status" value="1"/>
</dbReference>
<organism evidence="7 8">
    <name type="scientific">Pseudoalteromonas piratica</name>
    <dbReference type="NCBI Taxonomy" id="1348114"/>
    <lineage>
        <taxon>Bacteria</taxon>
        <taxon>Pseudomonadati</taxon>
        <taxon>Pseudomonadota</taxon>
        <taxon>Gammaproteobacteria</taxon>
        <taxon>Alteromonadales</taxon>
        <taxon>Pseudoalteromonadaceae</taxon>
        <taxon>Pseudoalteromonas</taxon>
    </lineage>
</organism>
<dbReference type="InterPro" id="IPR004839">
    <property type="entry name" value="Aminotransferase_I/II_large"/>
</dbReference>
<evidence type="ECO:0000256" key="5">
    <source>
        <dbReference type="ARBA" id="ARBA00023163"/>
    </source>
</evidence>
<dbReference type="Pfam" id="PF00155">
    <property type="entry name" value="Aminotran_1_2"/>
    <property type="match status" value="1"/>
</dbReference>
<dbReference type="RefSeq" id="WP_038638122.1">
    <property type="nucleotide sequence ID" value="NZ_CP009888.1"/>
</dbReference>
<gene>
    <name evidence="7" type="ORF">OM33_02085</name>
</gene>
<evidence type="ECO:0000256" key="3">
    <source>
        <dbReference type="ARBA" id="ARBA00023015"/>
    </source>
</evidence>
<reference evidence="7 8" key="1">
    <citation type="submission" date="2014-11" db="EMBL/GenBank/DDBJ databases">
        <title>Complete Genome Sequence of Pseudoalteromonas sp. Strain OCN003 Isolated from Kaneohe Bay, Oahu, Hawaii.</title>
        <authorList>
            <person name="Beurmann S."/>
            <person name="Videau P."/>
            <person name="Ushijima B."/>
            <person name="Smith A.M."/>
            <person name="Aeby G.S."/>
            <person name="Callahan S.M."/>
            <person name="Belcaid M."/>
        </authorList>
    </citation>
    <scope>NUCLEOTIDE SEQUENCE [LARGE SCALE GENOMIC DNA]</scope>
    <source>
        <strain evidence="7 8">OCN003</strain>
    </source>
</reference>
<dbReference type="InterPro" id="IPR015421">
    <property type="entry name" value="PyrdxlP-dep_Trfase_major"/>
</dbReference>
<evidence type="ECO:0000259" key="6">
    <source>
        <dbReference type="PROSITE" id="PS50949"/>
    </source>
</evidence>
<evidence type="ECO:0000256" key="4">
    <source>
        <dbReference type="ARBA" id="ARBA00023125"/>
    </source>
</evidence>
<keyword evidence="3" id="KW-0805">Transcription regulation</keyword>
<keyword evidence="5" id="KW-0804">Transcription</keyword>
<evidence type="ECO:0000256" key="1">
    <source>
        <dbReference type="ARBA" id="ARBA00005384"/>
    </source>
</evidence>
<dbReference type="eggNOG" id="COG1167">
    <property type="taxonomic scope" value="Bacteria"/>
</dbReference>
<proteinExistence type="inferred from homology"/>
<dbReference type="Gene3D" id="1.10.10.10">
    <property type="entry name" value="Winged helix-like DNA-binding domain superfamily/Winged helix DNA-binding domain"/>
    <property type="match status" value="1"/>
</dbReference>
<dbReference type="HOGENOM" id="CLU_017584_0_1_6"/>
<dbReference type="OrthoDB" id="9808770at2"/>
<dbReference type="InterPro" id="IPR015424">
    <property type="entry name" value="PyrdxlP-dep_Trfase"/>
</dbReference>
<dbReference type="CDD" id="cd07377">
    <property type="entry name" value="WHTH_GntR"/>
    <property type="match status" value="1"/>
</dbReference>
<feature type="domain" description="HTH gntR-type" evidence="6">
    <location>
        <begin position="12"/>
        <end position="80"/>
    </location>
</feature>
<dbReference type="InterPro" id="IPR036388">
    <property type="entry name" value="WH-like_DNA-bd_sf"/>
</dbReference>
<accession>A0A0A7EDB9</accession>
<dbReference type="Pfam" id="PF00392">
    <property type="entry name" value="GntR"/>
    <property type="match status" value="1"/>
</dbReference>
<dbReference type="SMART" id="SM00345">
    <property type="entry name" value="HTH_GNTR"/>
    <property type="match status" value="1"/>
</dbReference>
<dbReference type="AlphaFoldDB" id="A0A0A7EDB9"/>
<dbReference type="Proteomes" id="UP000030341">
    <property type="component" value="Chromosome 1"/>
</dbReference>
<protein>
    <recommendedName>
        <fullName evidence="6">HTH gntR-type domain-containing protein</fullName>
    </recommendedName>
</protein>
<dbReference type="STRING" id="1348114.OM33_02085"/>
<evidence type="ECO:0000313" key="8">
    <source>
        <dbReference type="Proteomes" id="UP000030341"/>
    </source>
</evidence>
<dbReference type="Gene3D" id="3.40.640.10">
    <property type="entry name" value="Type I PLP-dependent aspartate aminotransferase-like (Major domain)"/>
    <property type="match status" value="1"/>
</dbReference>
<keyword evidence="8" id="KW-1185">Reference proteome</keyword>
<name>A0A0A7EDB9_9GAMM</name>
<keyword evidence="2" id="KW-0663">Pyridoxal phosphate</keyword>
<dbReference type="GO" id="GO:0030170">
    <property type="term" value="F:pyridoxal phosphate binding"/>
    <property type="evidence" value="ECO:0007669"/>
    <property type="project" value="InterPro"/>
</dbReference>
<dbReference type="GO" id="GO:0003700">
    <property type="term" value="F:DNA-binding transcription factor activity"/>
    <property type="evidence" value="ECO:0007669"/>
    <property type="project" value="InterPro"/>
</dbReference>
<dbReference type="CDD" id="cd00609">
    <property type="entry name" value="AAT_like"/>
    <property type="match status" value="1"/>
</dbReference>
<evidence type="ECO:0000256" key="2">
    <source>
        <dbReference type="ARBA" id="ARBA00022898"/>
    </source>
</evidence>
<keyword evidence="4" id="KW-0238">DNA-binding</keyword>
<dbReference type="SUPFAM" id="SSF46785">
    <property type="entry name" value="Winged helix' DNA-binding domain"/>
    <property type="match status" value="1"/>
</dbReference>
<comment type="similarity">
    <text evidence="1">In the C-terminal section; belongs to the class-I pyridoxal-phosphate-dependent aminotransferase family.</text>
</comment>
<evidence type="ECO:0000313" key="7">
    <source>
        <dbReference type="EMBL" id="AIY64076.1"/>
    </source>
</evidence>
<dbReference type="KEGG" id="pseo:OM33_02085"/>
<dbReference type="InterPro" id="IPR036390">
    <property type="entry name" value="WH_DNA-bd_sf"/>
</dbReference>
<sequence length="487" mass="54746">MRLLTISVNSKEKKYLAIATGIRTAIISGQLKPQDRLPASRDLAEQLNVNRHTIMAACDELVAQGYLESLPRIGYQVVSVLPVEGSVPNELTEAQQFNLEHLFKPPSVSLSTTDLNVHFNFAGGLPDITQFPMKVFKSHLNTALKQLDLDSLHYQGTLGNSKLREQIKKYLIRARGLSSSEILVTNGSQEALFIVAQAVLQSGDNVAIEQLSYPPACAALSSNGANLITIEQDKFGINPESLEQILATRKIKLLYLTPLHQYPTTVTLSPQRRSQIYQLAQKHDFLILEDDYDHEFHYRCSPLVPMAANDPDGRVIYISTFSKIMFAGARLGYVSAHAKVIEYLANSKKIINHKTECVLQHAVANWMNEGDFERHLRKMTQLYLARRDHLVQLLRDYQSAGYPISFEIPDGGMAIWLGCKRELAGFTAIAKKQGIFIQCQQDFNDSYTACDSQGYQYIRLGFASMDDETRIQAMRALIELLFPSFRV</sequence>
<dbReference type="PANTHER" id="PTHR46577:SF2">
    <property type="entry name" value="TRANSCRIPTIONAL REGULATORY PROTEIN"/>
    <property type="match status" value="1"/>
</dbReference>
<dbReference type="InterPro" id="IPR000524">
    <property type="entry name" value="Tscrpt_reg_HTH_GntR"/>
</dbReference>